<dbReference type="EMBL" id="LXQA010048550">
    <property type="protein sequence ID" value="MCI02257.1"/>
    <property type="molecule type" value="Genomic_DNA"/>
</dbReference>
<protein>
    <submittedName>
        <fullName evidence="1">Myosin-9-like</fullName>
    </submittedName>
</protein>
<sequence>AAREEAWAKVSVLELEIDATMRDLDFERRRLKGARERLMLRLHQSHNSLDQQENCELVHGYQFAVLMRIGLNKYVYNSLKSEFQSIKITQDTKRLKPESQLARQGKQRILLH</sequence>
<name>A0A392NQV7_9FABA</name>
<dbReference type="PANTHER" id="PTHR47458:SF1">
    <property type="entry name" value="SMAD_FHA DOMAIN-CONTAINING PROTEIN"/>
    <property type="match status" value="1"/>
</dbReference>
<dbReference type="Proteomes" id="UP000265520">
    <property type="component" value="Unassembled WGS sequence"/>
</dbReference>
<dbReference type="PANTHER" id="PTHR47458">
    <property type="entry name" value="SMAD/FHA DOMAIN-CONTAINING PROTEIN"/>
    <property type="match status" value="1"/>
</dbReference>
<feature type="non-terminal residue" evidence="1">
    <location>
        <position position="1"/>
    </location>
</feature>
<proteinExistence type="predicted"/>
<comment type="caution">
    <text evidence="1">The sequence shown here is derived from an EMBL/GenBank/DDBJ whole genome shotgun (WGS) entry which is preliminary data.</text>
</comment>
<keyword evidence="2" id="KW-1185">Reference proteome</keyword>
<evidence type="ECO:0000313" key="2">
    <source>
        <dbReference type="Proteomes" id="UP000265520"/>
    </source>
</evidence>
<accession>A0A392NQV7</accession>
<organism evidence="1 2">
    <name type="scientific">Trifolium medium</name>
    <dbReference type="NCBI Taxonomy" id="97028"/>
    <lineage>
        <taxon>Eukaryota</taxon>
        <taxon>Viridiplantae</taxon>
        <taxon>Streptophyta</taxon>
        <taxon>Embryophyta</taxon>
        <taxon>Tracheophyta</taxon>
        <taxon>Spermatophyta</taxon>
        <taxon>Magnoliopsida</taxon>
        <taxon>eudicotyledons</taxon>
        <taxon>Gunneridae</taxon>
        <taxon>Pentapetalae</taxon>
        <taxon>rosids</taxon>
        <taxon>fabids</taxon>
        <taxon>Fabales</taxon>
        <taxon>Fabaceae</taxon>
        <taxon>Papilionoideae</taxon>
        <taxon>50 kb inversion clade</taxon>
        <taxon>NPAAA clade</taxon>
        <taxon>Hologalegina</taxon>
        <taxon>IRL clade</taxon>
        <taxon>Trifolieae</taxon>
        <taxon>Trifolium</taxon>
    </lineage>
</organism>
<dbReference type="AlphaFoldDB" id="A0A392NQV7"/>
<reference evidence="1 2" key="1">
    <citation type="journal article" date="2018" name="Front. Plant Sci.">
        <title>Red Clover (Trifolium pratense) and Zigzag Clover (T. medium) - A Picture of Genomic Similarities and Differences.</title>
        <authorList>
            <person name="Dluhosova J."/>
            <person name="Istvanek J."/>
            <person name="Nedelnik J."/>
            <person name="Repkova J."/>
        </authorList>
    </citation>
    <scope>NUCLEOTIDE SEQUENCE [LARGE SCALE GENOMIC DNA]</scope>
    <source>
        <strain evidence="2">cv. 10/8</strain>
        <tissue evidence="1">Leaf</tissue>
    </source>
</reference>
<evidence type="ECO:0000313" key="1">
    <source>
        <dbReference type="EMBL" id="MCI02257.1"/>
    </source>
</evidence>